<organism evidence="2 3">
    <name type="scientific">Streptomyces galilaeus</name>
    <dbReference type="NCBI Taxonomy" id="33899"/>
    <lineage>
        <taxon>Bacteria</taxon>
        <taxon>Bacillati</taxon>
        <taxon>Actinomycetota</taxon>
        <taxon>Actinomycetes</taxon>
        <taxon>Kitasatosporales</taxon>
        <taxon>Streptomycetaceae</taxon>
        <taxon>Streptomyces</taxon>
    </lineage>
</organism>
<sequence length="445" mass="47487">MSLTVTEPRRVRVRVHPLRAEVLRGFAPWAGLAVFLTVGALLGATADRWQGGWAETRTELHNVLLIVVPLAAAAGCWQGGRERRRRTEELWGTAARGPLARFLASALPVAAWVTVGYVAVAAGTMLATWPYARGDRPYLDLLPADAVAVGAAAVAGQVVGRLVAWRPAAPLLGVGGYVALGLSSWGETESAGRYLNPALPVPETVVPAAWQPVAAAVWMAGLAAASVLAYAARRRYTALLPLAAATAAGALLVQGGAGWWHTDPVGARQVCDTSTTPQICVNARYGELLPQVRTALAGVTGPLDGVRNLPVRFEDRPGEPRPDEAELPMLTPMGWSFVRGRLTDPEQYAWEAVMALQNRGDCEGPLDPRVSRADDAVQNLLAPNPARGHFDELDADGDESARAELRERRAARARLASMDADERRTWLSAYFATAGDCDPDEVPAL</sequence>
<feature type="transmembrane region" description="Helical" evidence="1">
    <location>
        <begin position="21"/>
        <end position="42"/>
    </location>
</feature>
<name>A0ABW9IFX4_STRGJ</name>
<accession>A0ABW9IFX4</accession>
<evidence type="ECO:0000313" key="2">
    <source>
        <dbReference type="EMBL" id="MFM9646877.1"/>
    </source>
</evidence>
<proteinExistence type="predicted"/>
<feature type="transmembrane region" description="Helical" evidence="1">
    <location>
        <begin position="146"/>
        <end position="164"/>
    </location>
</feature>
<reference evidence="2 3" key="1">
    <citation type="submission" date="2024-12" db="EMBL/GenBank/DDBJ databases">
        <title>Forecasting of Potato common scab and diversities of Pathogenic streptomyces spp. in china.</title>
        <authorList>
            <person name="Handique U."/>
            <person name="Wu J."/>
        </authorList>
    </citation>
    <scope>NUCLEOTIDE SEQUENCE [LARGE SCALE GENOMIC DNA]</scope>
    <source>
        <strain evidence="2 3">ZRIMU1585</strain>
    </source>
</reference>
<feature type="transmembrane region" description="Helical" evidence="1">
    <location>
        <begin position="171"/>
        <end position="188"/>
    </location>
</feature>
<keyword evidence="1" id="KW-1133">Transmembrane helix</keyword>
<keyword evidence="1" id="KW-0472">Membrane</keyword>
<evidence type="ECO:0000256" key="1">
    <source>
        <dbReference type="SAM" id="Phobius"/>
    </source>
</evidence>
<feature type="transmembrane region" description="Helical" evidence="1">
    <location>
        <begin position="238"/>
        <end position="260"/>
    </location>
</feature>
<evidence type="ECO:0000313" key="3">
    <source>
        <dbReference type="Proteomes" id="UP001631993"/>
    </source>
</evidence>
<gene>
    <name evidence="2" type="ORF">ACKI1S_12090</name>
</gene>
<protein>
    <recommendedName>
        <fullName evidence="4">ABC transporter permease</fullName>
    </recommendedName>
</protein>
<dbReference type="Proteomes" id="UP001631993">
    <property type="component" value="Unassembled WGS sequence"/>
</dbReference>
<dbReference type="RefSeq" id="WP_369278278.1">
    <property type="nucleotide sequence ID" value="NZ_JBJVMW010000024.1"/>
</dbReference>
<dbReference type="EMBL" id="JBJVNE010000005">
    <property type="protein sequence ID" value="MFM9646877.1"/>
    <property type="molecule type" value="Genomic_DNA"/>
</dbReference>
<feature type="transmembrane region" description="Helical" evidence="1">
    <location>
        <begin position="101"/>
        <end position="126"/>
    </location>
</feature>
<evidence type="ECO:0008006" key="4">
    <source>
        <dbReference type="Google" id="ProtNLM"/>
    </source>
</evidence>
<keyword evidence="3" id="KW-1185">Reference proteome</keyword>
<keyword evidence="1" id="KW-0812">Transmembrane</keyword>
<feature type="transmembrane region" description="Helical" evidence="1">
    <location>
        <begin position="208"/>
        <end position="231"/>
    </location>
</feature>
<feature type="transmembrane region" description="Helical" evidence="1">
    <location>
        <begin position="62"/>
        <end position="80"/>
    </location>
</feature>
<comment type="caution">
    <text evidence="2">The sequence shown here is derived from an EMBL/GenBank/DDBJ whole genome shotgun (WGS) entry which is preliminary data.</text>
</comment>